<dbReference type="PANTHER" id="PTHR46832:SF1">
    <property type="entry name" value="5'-METHYLTHIOADENOSINE_S-ADENOSYLHOMOCYSTEINE NUCLEOSIDASE"/>
    <property type="match status" value="1"/>
</dbReference>
<dbReference type="InterPro" id="IPR035994">
    <property type="entry name" value="Nucleoside_phosphorylase_sf"/>
</dbReference>
<dbReference type="RefSeq" id="WP_307277994.1">
    <property type="nucleotide sequence ID" value="NZ_JAUSVX010000010.1"/>
</dbReference>
<gene>
    <name evidence="7" type="ORF">QO011_005003</name>
</gene>
<evidence type="ECO:0000256" key="5">
    <source>
        <dbReference type="ARBA" id="ARBA00023167"/>
    </source>
</evidence>
<keyword evidence="4 7" id="KW-0378">Hydrolase</keyword>
<dbReference type="InterPro" id="IPR010049">
    <property type="entry name" value="MTA_SAH_Nsdase"/>
</dbReference>
<keyword evidence="8" id="KW-1185">Reference proteome</keyword>
<keyword evidence="3" id="KW-0028">Amino-acid biosynthesis</keyword>
<dbReference type="Proteomes" id="UP001242480">
    <property type="component" value="Unassembled WGS sequence"/>
</dbReference>
<protein>
    <recommendedName>
        <fullName evidence="2">adenosylhomocysteine nucleosidase</fullName>
        <ecNumber evidence="2">3.2.2.9</ecNumber>
    </recommendedName>
</protein>
<keyword evidence="5" id="KW-0486">Methionine biosynthesis</keyword>
<feature type="domain" description="Nucleoside phosphorylase" evidence="6">
    <location>
        <begin position="11"/>
        <end position="257"/>
    </location>
</feature>
<dbReference type="CDD" id="cd09008">
    <property type="entry name" value="MTAN"/>
    <property type="match status" value="1"/>
</dbReference>
<evidence type="ECO:0000256" key="3">
    <source>
        <dbReference type="ARBA" id="ARBA00022605"/>
    </source>
</evidence>
<dbReference type="Pfam" id="PF01048">
    <property type="entry name" value="PNP_UDP_1"/>
    <property type="match status" value="1"/>
</dbReference>
<dbReference type="PANTHER" id="PTHR46832">
    <property type="entry name" value="5'-METHYLTHIOADENOSINE/S-ADENOSYLHOMOCYSTEINE NUCLEOSIDASE"/>
    <property type="match status" value="1"/>
</dbReference>
<keyword evidence="7" id="KW-0326">Glycosidase</keyword>
<evidence type="ECO:0000256" key="2">
    <source>
        <dbReference type="ARBA" id="ARBA00011974"/>
    </source>
</evidence>
<proteinExistence type="predicted"/>
<comment type="pathway">
    <text evidence="1">Amino-acid biosynthesis; L-methionine biosynthesis via salvage pathway; S-methyl-5-thio-alpha-D-ribose 1-phosphate from S-methyl-5'-thioadenosine (hydrolase route): step 1/2.</text>
</comment>
<dbReference type="InterPro" id="IPR000845">
    <property type="entry name" value="Nucleoside_phosphorylase_d"/>
</dbReference>
<organism evidence="7 8">
    <name type="scientific">Labrys wisconsinensis</name>
    <dbReference type="NCBI Taxonomy" id="425677"/>
    <lineage>
        <taxon>Bacteria</taxon>
        <taxon>Pseudomonadati</taxon>
        <taxon>Pseudomonadota</taxon>
        <taxon>Alphaproteobacteria</taxon>
        <taxon>Hyphomicrobiales</taxon>
        <taxon>Xanthobacteraceae</taxon>
        <taxon>Labrys</taxon>
    </lineage>
</organism>
<accession>A0ABU0JEP5</accession>
<sequence length="260" mass="27419">MSTGQPLADPLGLVAALAQEAAGLIAEMRAEARTELVRAGGRDFHVGQLFGRPCVLTLARIGKVAAATTATALIHRFDVGAILFTGVAGGAGQHVRVGDIVLGETLLQHDLDASPIFPRWEVPLSGLSRFATDPALSERLEQAVAGFLAEDFLRLPETSRARLGLTRPALHKGLIVSGDRFVNGHAAVAQLRADLPDALAIEMEGAAVAQVCHDYGVPCAVIRTISDAADDSAHIDFPVFLSEVASHYSYAIVRRFLTGG</sequence>
<evidence type="ECO:0000313" key="8">
    <source>
        <dbReference type="Proteomes" id="UP001242480"/>
    </source>
</evidence>
<reference evidence="7 8" key="1">
    <citation type="submission" date="2023-07" db="EMBL/GenBank/DDBJ databases">
        <title>Genomic Encyclopedia of Type Strains, Phase IV (KMG-IV): sequencing the most valuable type-strain genomes for metagenomic binning, comparative biology and taxonomic classification.</title>
        <authorList>
            <person name="Goeker M."/>
        </authorList>
    </citation>
    <scope>NUCLEOTIDE SEQUENCE [LARGE SCALE GENOMIC DNA]</scope>
    <source>
        <strain evidence="7 8">DSM 19619</strain>
    </source>
</reference>
<comment type="caution">
    <text evidence="7">The sequence shown here is derived from an EMBL/GenBank/DDBJ whole genome shotgun (WGS) entry which is preliminary data.</text>
</comment>
<evidence type="ECO:0000256" key="1">
    <source>
        <dbReference type="ARBA" id="ARBA00004945"/>
    </source>
</evidence>
<evidence type="ECO:0000259" key="6">
    <source>
        <dbReference type="Pfam" id="PF01048"/>
    </source>
</evidence>
<dbReference type="Gene3D" id="3.40.50.1580">
    <property type="entry name" value="Nucleoside phosphorylase domain"/>
    <property type="match status" value="1"/>
</dbReference>
<dbReference type="NCBIfam" id="NF004079">
    <property type="entry name" value="PRK05584.1"/>
    <property type="match status" value="1"/>
</dbReference>
<evidence type="ECO:0000313" key="7">
    <source>
        <dbReference type="EMBL" id="MDQ0471976.1"/>
    </source>
</evidence>
<dbReference type="GO" id="GO:0008782">
    <property type="term" value="F:adenosylhomocysteine nucleosidase activity"/>
    <property type="evidence" value="ECO:0007669"/>
    <property type="project" value="UniProtKB-EC"/>
</dbReference>
<name>A0ABU0JEP5_9HYPH</name>
<dbReference type="SUPFAM" id="SSF53167">
    <property type="entry name" value="Purine and uridine phosphorylases"/>
    <property type="match status" value="1"/>
</dbReference>
<dbReference type="EMBL" id="JAUSVX010000010">
    <property type="protein sequence ID" value="MDQ0471976.1"/>
    <property type="molecule type" value="Genomic_DNA"/>
</dbReference>
<dbReference type="EC" id="3.2.2.9" evidence="2"/>
<evidence type="ECO:0000256" key="4">
    <source>
        <dbReference type="ARBA" id="ARBA00022801"/>
    </source>
</evidence>
<dbReference type="NCBIfam" id="TIGR01704">
    <property type="entry name" value="MTA_SAH-Nsdase"/>
    <property type="match status" value="1"/>
</dbReference>